<dbReference type="RefSeq" id="WP_159448540.1">
    <property type="nucleotide sequence ID" value="NZ_FUYB01000001.1"/>
</dbReference>
<evidence type="ECO:0000313" key="2">
    <source>
        <dbReference type="Proteomes" id="UP000190460"/>
    </source>
</evidence>
<proteinExistence type="predicted"/>
<sequence>MIFATTTLKNTGVIRSYVQWRKTSFASQSAQGDRFKANGSTVLGTARDCKLNSVTAI</sequence>
<dbReference type="STRING" id="92487.SAMN02745130_00160"/>
<dbReference type="AlphaFoldDB" id="A0A1T4VSK9"/>
<dbReference type="OrthoDB" id="9800877at2"/>
<evidence type="ECO:0000313" key="1">
    <source>
        <dbReference type="EMBL" id="SKA67927.1"/>
    </source>
</evidence>
<gene>
    <name evidence="1" type="ORF">SAMN02745130_00160</name>
</gene>
<dbReference type="EMBL" id="FUYB01000001">
    <property type="protein sequence ID" value="SKA67927.1"/>
    <property type="molecule type" value="Genomic_DNA"/>
</dbReference>
<dbReference type="Proteomes" id="UP000190460">
    <property type="component" value="Unassembled WGS sequence"/>
</dbReference>
<keyword evidence="2" id="KW-1185">Reference proteome</keyword>
<organism evidence="1 2">
    <name type="scientific">Thiothrix eikelboomii</name>
    <dbReference type="NCBI Taxonomy" id="92487"/>
    <lineage>
        <taxon>Bacteria</taxon>
        <taxon>Pseudomonadati</taxon>
        <taxon>Pseudomonadota</taxon>
        <taxon>Gammaproteobacteria</taxon>
        <taxon>Thiotrichales</taxon>
        <taxon>Thiotrichaceae</taxon>
        <taxon>Thiothrix</taxon>
    </lineage>
</organism>
<reference evidence="1 2" key="1">
    <citation type="submission" date="2017-02" db="EMBL/GenBank/DDBJ databases">
        <authorList>
            <person name="Peterson S.W."/>
        </authorList>
    </citation>
    <scope>NUCLEOTIDE SEQUENCE [LARGE SCALE GENOMIC DNA]</scope>
    <source>
        <strain evidence="1 2">ATCC 49788</strain>
    </source>
</reference>
<protein>
    <submittedName>
        <fullName evidence="1">Uncharacterized protein</fullName>
    </submittedName>
</protein>
<accession>A0A1T4VSK9</accession>
<name>A0A1T4VSK9_9GAMM</name>